<name>A0ABP6N856_9ACTN</name>
<evidence type="ECO:0000313" key="3">
    <source>
        <dbReference type="Proteomes" id="UP001500320"/>
    </source>
</evidence>
<sequence>MAARAGRLHSASETATAPPAFQRTDSSRLSAASSAIGPSRDATRTARPSSVREPSGRPAARTRTAHAAMTRNEACQIAGCSSRASISSSPHARRGGMASSVPASIGRWVAPAPPRGSTRVRRDSALSAGTGSAPRAGAADPTGIRPGPPQTGRVRAEGTAADRRSAK</sequence>
<feature type="compositionally biased region" description="Polar residues" evidence="1">
    <location>
        <begin position="23"/>
        <end position="33"/>
    </location>
</feature>
<feature type="compositionally biased region" description="Basic and acidic residues" evidence="1">
    <location>
        <begin position="154"/>
        <end position="167"/>
    </location>
</feature>
<keyword evidence="3" id="KW-1185">Reference proteome</keyword>
<dbReference type="Proteomes" id="UP001500320">
    <property type="component" value="Unassembled WGS sequence"/>
</dbReference>
<gene>
    <name evidence="2" type="ORF">GCM10010466_32980</name>
</gene>
<accession>A0ABP6N856</accession>
<proteinExistence type="predicted"/>
<dbReference type="EMBL" id="BAAAUT010000024">
    <property type="protein sequence ID" value="GAA3139223.1"/>
    <property type="molecule type" value="Genomic_DNA"/>
</dbReference>
<evidence type="ECO:0000256" key="1">
    <source>
        <dbReference type="SAM" id="MobiDB-lite"/>
    </source>
</evidence>
<comment type="caution">
    <text evidence="2">The sequence shown here is derived from an EMBL/GenBank/DDBJ whole genome shotgun (WGS) entry which is preliminary data.</text>
</comment>
<organism evidence="2 3">
    <name type="scientific">Planomonospora alba</name>
    <dbReference type="NCBI Taxonomy" id="161354"/>
    <lineage>
        <taxon>Bacteria</taxon>
        <taxon>Bacillati</taxon>
        <taxon>Actinomycetota</taxon>
        <taxon>Actinomycetes</taxon>
        <taxon>Streptosporangiales</taxon>
        <taxon>Streptosporangiaceae</taxon>
        <taxon>Planomonospora</taxon>
    </lineage>
</organism>
<feature type="compositionally biased region" description="Low complexity" evidence="1">
    <location>
        <begin position="59"/>
        <end position="71"/>
    </location>
</feature>
<evidence type="ECO:0000313" key="2">
    <source>
        <dbReference type="EMBL" id="GAA3139223.1"/>
    </source>
</evidence>
<feature type="region of interest" description="Disordered" evidence="1">
    <location>
        <begin position="1"/>
        <end position="167"/>
    </location>
</feature>
<protein>
    <submittedName>
        <fullName evidence="2">Uncharacterized protein</fullName>
    </submittedName>
</protein>
<reference evidence="3" key="1">
    <citation type="journal article" date="2019" name="Int. J. Syst. Evol. Microbiol.">
        <title>The Global Catalogue of Microorganisms (GCM) 10K type strain sequencing project: providing services to taxonomists for standard genome sequencing and annotation.</title>
        <authorList>
            <consortium name="The Broad Institute Genomics Platform"/>
            <consortium name="The Broad Institute Genome Sequencing Center for Infectious Disease"/>
            <person name="Wu L."/>
            <person name="Ma J."/>
        </authorList>
    </citation>
    <scope>NUCLEOTIDE SEQUENCE [LARGE SCALE GENOMIC DNA]</scope>
    <source>
        <strain evidence="3">JCM 9373</strain>
    </source>
</reference>